<dbReference type="PANTHER" id="PTHR46623">
    <property type="entry name" value="CARBOXYMETHYLENEBUTENOLIDASE-RELATED"/>
    <property type="match status" value="1"/>
</dbReference>
<gene>
    <name evidence="2" type="ORF">SAMN06893097_101551</name>
</gene>
<keyword evidence="3" id="KW-1185">Reference proteome</keyword>
<evidence type="ECO:0000313" key="3">
    <source>
        <dbReference type="Proteomes" id="UP000219514"/>
    </source>
</evidence>
<evidence type="ECO:0000259" key="1">
    <source>
        <dbReference type="Pfam" id="PF01738"/>
    </source>
</evidence>
<dbReference type="Proteomes" id="UP000219514">
    <property type="component" value="Unassembled WGS sequence"/>
</dbReference>
<dbReference type="SUPFAM" id="SSF53474">
    <property type="entry name" value="alpha/beta-Hydrolases"/>
    <property type="match status" value="1"/>
</dbReference>
<dbReference type="InterPro" id="IPR002925">
    <property type="entry name" value="Dienelactn_hydro"/>
</dbReference>
<feature type="domain" description="Dienelactone hydrolase" evidence="1">
    <location>
        <begin position="69"/>
        <end position="215"/>
    </location>
</feature>
<dbReference type="PANTHER" id="PTHR46623:SF6">
    <property type="entry name" value="ALPHA_BETA-HYDROLASES SUPERFAMILY PROTEIN"/>
    <property type="match status" value="1"/>
</dbReference>
<dbReference type="RefSeq" id="WP_143426539.1">
    <property type="nucleotide sequence ID" value="NZ_JACHXB010000001.1"/>
</dbReference>
<dbReference type="Gene3D" id="3.40.50.1820">
    <property type="entry name" value="alpha/beta hydrolase"/>
    <property type="match status" value="1"/>
</dbReference>
<dbReference type="GO" id="GO:0016787">
    <property type="term" value="F:hydrolase activity"/>
    <property type="evidence" value="ECO:0007669"/>
    <property type="project" value="UniProtKB-KW"/>
</dbReference>
<protein>
    <submittedName>
        <fullName evidence="2">Dienelactone hydrolase</fullName>
    </submittedName>
</protein>
<sequence>MATAVRIEPDVTEVPSGGRSLEVATVALGGVPRGAVVLLSGAGGLRHVEVVDAMNELAEHGYESVAADLGPAEDDDAALEHLRTLLDRLAARGWDLDQIGVVGYGSGGRVALLAAAAMELGAAVSVRPVLPAGLDARPVDPVRTAWLGLFGALDERTPPGSLAAFGAALAASSPVFTQVVSYPGVTGEFVHDGLHPLTHAAAYDSWQRTVEWLNARVVPRPTPLARAWHERLAHRERLSA</sequence>
<evidence type="ECO:0000313" key="2">
    <source>
        <dbReference type="EMBL" id="SNX94754.1"/>
    </source>
</evidence>
<dbReference type="AlphaFoldDB" id="A0A285E981"/>
<keyword evidence="2" id="KW-0378">Hydrolase</keyword>
<name>A0A285E981_9ACTN</name>
<accession>A0A285E981</accession>
<dbReference type="OrthoDB" id="9787933at2"/>
<dbReference type="Pfam" id="PF01738">
    <property type="entry name" value="DLH"/>
    <property type="match status" value="1"/>
</dbReference>
<dbReference type="InterPro" id="IPR029058">
    <property type="entry name" value="AB_hydrolase_fold"/>
</dbReference>
<proteinExistence type="predicted"/>
<dbReference type="InterPro" id="IPR051049">
    <property type="entry name" value="Dienelactone_hydrolase-like"/>
</dbReference>
<dbReference type="EMBL" id="OBDO01000001">
    <property type="protein sequence ID" value="SNX94754.1"/>
    <property type="molecule type" value="Genomic_DNA"/>
</dbReference>
<reference evidence="2 3" key="1">
    <citation type="submission" date="2017-09" db="EMBL/GenBank/DDBJ databases">
        <authorList>
            <person name="Ehlers B."/>
            <person name="Leendertz F.H."/>
        </authorList>
    </citation>
    <scope>NUCLEOTIDE SEQUENCE [LARGE SCALE GENOMIC DNA]</scope>
    <source>
        <strain evidence="2 3">DSM 46844</strain>
    </source>
</reference>
<organism evidence="2 3">
    <name type="scientific">Geodermatophilus sabuli</name>
    <dbReference type="NCBI Taxonomy" id="1564158"/>
    <lineage>
        <taxon>Bacteria</taxon>
        <taxon>Bacillati</taxon>
        <taxon>Actinomycetota</taxon>
        <taxon>Actinomycetes</taxon>
        <taxon>Geodermatophilales</taxon>
        <taxon>Geodermatophilaceae</taxon>
        <taxon>Geodermatophilus</taxon>
    </lineage>
</organism>